<keyword evidence="1" id="KW-0472">Membrane</keyword>
<dbReference type="HOGENOM" id="CLU_2802913_0_0_10"/>
<proteinExistence type="predicted"/>
<reference evidence="2 3" key="1">
    <citation type="submission" date="2011-08" db="EMBL/GenBank/DDBJ databases">
        <title>The Genome Sequence of Prevotella sp. oral taxon 302 str. F0323.</title>
        <authorList>
            <consortium name="The Broad Institute Genome Sequencing Platform"/>
            <person name="Earl A."/>
            <person name="Ward D."/>
            <person name="Feldgarden M."/>
            <person name="Gevers D."/>
            <person name="Izard J."/>
            <person name="Blanton J.M."/>
            <person name="Baranova O.V."/>
            <person name="Tanner A.C."/>
            <person name="Dewhirst F.E."/>
            <person name="Young S.K."/>
            <person name="Zeng Q."/>
            <person name="Gargeya S."/>
            <person name="Fitzgerald M."/>
            <person name="Haas B."/>
            <person name="Abouelleil A."/>
            <person name="Alvarado L."/>
            <person name="Arachchi H.M."/>
            <person name="Berlin A."/>
            <person name="Brown A."/>
            <person name="Chapman S.B."/>
            <person name="Chen Z."/>
            <person name="Dunbar C."/>
            <person name="Freedman E."/>
            <person name="Gearin G."/>
            <person name="Gellesch M."/>
            <person name="Goldberg J."/>
            <person name="Griggs A."/>
            <person name="Gujja S."/>
            <person name="Heiman D."/>
            <person name="Howarth C."/>
            <person name="Larson L."/>
            <person name="Lui A."/>
            <person name="MacDonald P.J.P."/>
            <person name="Montmayeur A."/>
            <person name="Murphy C."/>
            <person name="Neiman D."/>
            <person name="Pearson M."/>
            <person name="Priest M."/>
            <person name="Roberts A."/>
            <person name="Saif S."/>
            <person name="Shea T."/>
            <person name="Shenoy N."/>
            <person name="Sisk P."/>
            <person name="Stolte C."/>
            <person name="Sykes S."/>
            <person name="Wortman J."/>
            <person name="Nusbaum C."/>
            <person name="Birren B."/>
        </authorList>
    </citation>
    <scope>NUCLEOTIDE SEQUENCE [LARGE SCALE GENOMIC DNA]</scope>
    <source>
        <strain evidence="2 3">F0323</strain>
    </source>
</reference>
<dbReference type="EMBL" id="ACZK01000010">
    <property type="protein sequence ID" value="EHG24120.1"/>
    <property type="molecule type" value="Genomic_DNA"/>
</dbReference>
<keyword evidence="3" id="KW-1185">Reference proteome</keyword>
<feature type="transmembrane region" description="Helical" evidence="1">
    <location>
        <begin position="34"/>
        <end position="52"/>
    </location>
</feature>
<dbReference type="RefSeq" id="WP_009346732.1">
    <property type="nucleotide sequence ID" value="NZ_JH376827.1"/>
</dbReference>
<dbReference type="STRING" id="679199.HMPREF9332_00321"/>
<sequence>MAEDTDNFLIDLFGEKLRNEIVLTGRAAEGKCPFVSFVFVCGLSQALAYFVFCKNSLNFALEESNNF</sequence>
<evidence type="ECO:0000313" key="3">
    <source>
        <dbReference type="Proteomes" id="UP000015993"/>
    </source>
</evidence>
<keyword evidence="1" id="KW-1133">Transmembrane helix</keyword>
<protein>
    <submittedName>
        <fullName evidence="2">Uncharacterized protein</fullName>
    </submittedName>
</protein>
<dbReference type="AlphaFoldDB" id="G5G9S0"/>
<gene>
    <name evidence="2" type="ORF">HMPREF9332_00321</name>
</gene>
<accession>G5G9S0</accession>
<organism evidence="2 3">
    <name type="scientific">Alloprevotella rava F0323</name>
    <dbReference type="NCBI Taxonomy" id="679199"/>
    <lineage>
        <taxon>Bacteria</taxon>
        <taxon>Pseudomonadati</taxon>
        <taxon>Bacteroidota</taxon>
        <taxon>Bacteroidia</taxon>
        <taxon>Bacteroidales</taxon>
        <taxon>Prevotellaceae</taxon>
        <taxon>Alloprevotella</taxon>
    </lineage>
</organism>
<evidence type="ECO:0000313" key="2">
    <source>
        <dbReference type="EMBL" id="EHG24120.1"/>
    </source>
</evidence>
<comment type="caution">
    <text evidence="2">The sequence shown here is derived from an EMBL/GenBank/DDBJ whole genome shotgun (WGS) entry which is preliminary data.</text>
</comment>
<evidence type="ECO:0000256" key="1">
    <source>
        <dbReference type="SAM" id="Phobius"/>
    </source>
</evidence>
<dbReference type="Proteomes" id="UP000015993">
    <property type="component" value="Unassembled WGS sequence"/>
</dbReference>
<name>G5G9S0_9BACT</name>
<keyword evidence="1" id="KW-0812">Transmembrane</keyword>